<dbReference type="RefSeq" id="WP_124147409.1">
    <property type="nucleotide sequence ID" value="NZ_CAWOKI010000259.1"/>
</dbReference>
<proteinExistence type="predicted"/>
<organism evidence="3 4">
    <name type="scientific">Okeania hirsuta</name>
    <dbReference type="NCBI Taxonomy" id="1458930"/>
    <lineage>
        <taxon>Bacteria</taxon>
        <taxon>Bacillati</taxon>
        <taxon>Cyanobacteriota</taxon>
        <taxon>Cyanophyceae</taxon>
        <taxon>Oscillatoriophycideae</taxon>
        <taxon>Oscillatoriales</taxon>
        <taxon>Microcoleaceae</taxon>
        <taxon>Okeania</taxon>
    </lineage>
</organism>
<dbReference type="PANTHER" id="PTHR33404:SF1">
    <property type="entry name" value="SLL0497 PROTEIN"/>
    <property type="match status" value="1"/>
</dbReference>
<accession>A0A3N6N424</accession>
<evidence type="ECO:0000313" key="3">
    <source>
        <dbReference type="EMBL" id="RQH23391.1"/>
    </source>
</evidence>
<evidence type="ECO:0000313" key="4">
    <source>
        <dbReference type="Proteomes" id="UP000269154"/>
    </source>
</evidence>
<dbReference type="AlphaFoldDB" id="A0A3N6N424"/>
<keyword evidence="4" id="KW-1185">Reference proteome</keyword>
<dbReference type="EMBL" id="RCBY01000340">
    <property type="protein sequence ID" value="RQH23391.1"/>
    <property type="molecule type" value="Genomic_DNA"/>
</dbReference>
<dbReference type="Proteomes" id="UP000269154">
    <property type="component" value="Unassembled WGS sequence"/>
</dbReference>
<dbReference type="Pfam" id="PF21053">
    <property type="entry name" value="BFA1_C"/>
    <property type="match status" value="1"/>
</dbReference>
<dbReference type="GO" id="GO:0005886">
    <property type="term" value="C:plasma membrane"/>
    <property type="evidence" value="ECO:0007669"/>
    <property type="project" value="TreeGrafter"/>
</dbReference>
<comment type="caution">
    <text evidence="3">The sequence shown here is derived from an EMBL/GenBank/DDBJ whole genome shotgun (WGS) entry which is preliminary data.</text>
</comment>
<dbReference type="OrthoDB" id="516684at2"/>
<gene>
    <name evidence="3" type="ORF">D5R40_30375</name>
</gene>
<dbReference type="Pfam" id="PF12204">
    <property type="entry name" value="DUF3598_N"/>
    <property type="match status" value="1"/>
</dbReference>
<dbReference type="Gene3D" id="2.40.128.20">
    <property type="match status" value="2"/>
</dbReference>
<feature type="domain" description="Biogenesis factor required for ATP synthase 1-like C-terminal" evidence="2">
    <location>
        <begin position="143"/>
        <end position="281"/>
    </location>
</feature>
<evidence type="ECO:0000259" key="2">
    <source>
        <dbReference type="Pfam" id="PF21053"/>
    </source>
</evidence>
<dbReference type="SUPFAM" id="SSF50814">
    <property type="entry name" value="Lipocalins"/>
    <property type="match status" value="2"/>
</dbReference>
<sequence length="282" mass="31987">MKTQWENFLQNLGEWHGSFTKISAQGDIVEDTPSILILESLDDQNKTVRLTLRRFTSSGDNSQPKVNELVREYQTFGKDTMFFEDGAFSQGSIQISPISVNGAEFSFINQNRRLRLVELFNQDGSFQTLTLIREKRAGTNALENPTLTVDALLGKWQGEAITIYPDLRTPDVYPTQMELKIDNTGRLLQQITFGNTNQKIITSTARIEGSILHFDQGSQPVKVLLIPDGASATLPIKVELRKPVFFEAGWLIKPDLRQRLIRTYNEKGEWVSLTLVTEHKIN</sequence>
<evidence type="ECO:0000259" key="1">
    <source>
        <dbReference type="Pfam" id="PF12204"/>
    </source>
</evidence>
<dbReference type="GO" id="GO:0000918">
    <property type="term" value="P:division septum site selection"/>
    <property type="evidence" value="ECO:0007669"/>
    <property type="project" value="TreeGrafter"/>
</dbReference>
<dbReference type="PANTHER" id="PTHR33404">
    <property type="entry name" value="CELL DIVISION TOPOLOGICAL SPECIFICITY FACTOR HOMOLOG, CHLOROPLASTIC"/>
    <property type="match status" value="1"/>
</dbReference>
<name>A0A3N6N424_9CYAN</name>
<dbReference type="InterPro" id="IPR022017">
    <property type="entry name" value="BFA1-like_DUF3598"/>
</dbReference>
<protein>
    <submittedName>
        <fullName evidence="3">DUF3598 family protein</fullName>
    </submittedName>
</protein>
<reference evidence="3 4" key="1">
    <citation type="journal article" date="2018" name="ACS Chem. Biol.">
        <title>Ketoreductase domain dysfunction expands chemodiversity: malyngamide biosynthesis in the cyanobacterium Okeania hirsuta.</title>
        <authorList>
            <person name="Moss N.A."/>
            <person name="Leao T."/>
            <person name="Rankin M."/>
            <person name="McCullough T.M."/>
            <person name="Qu P."/>
            <person name="Korobeynikov A."/>
            <person name="Smith J.L."/>
            <person name="Gerwick L."/>
            <person name="Gerwick W.H."/>
        </authorList>
    </citation>
    <scope>NUCLEOTIDE SEQUENCE [LARGE SCALE GENOMIC DNA]</scope>
    <source>
        <strain evidence="3 4">PAB10Feb10-1</strain>
    </source>
</reference>
<feature type="domain" description="DUF3598" evidence="1">
    <location>
        <begin position="1"/>
        <end position="139"/>
    </location>
</feature>
<dbReference type="InterPro" id="IPR012674">
    <property type="entry name" value="Calycin"/>
</dbReference>
<dbReference type="InterPro" id="IPR048378">
    <property type="entry name" value="BFA1-like_C"/>
</dbReference>